<dbReference type="AlphaFoldDB" id="A0A3A4NGN0"/>
<feature type="domain" description="CBS" evidence="3">
    <location>
        <begin position="120"/>
        <end position="174"/>
    </location>
</feature>
<name>A0A3A4NGN0_ABYX5</name>
<proteinExistence type="predicted"/>
<evidence type="ECO:0000256" key="2">
    <source>
        <dbReference type="PROSITE-ProRule" id="PRU00703"/>
    </source>
</evidence>
<evidence type="ECO:0000256" key="1">
    <source>
        <dbReference type="ARBA" id="ARBA00022737"/>
    </source>
</evidence>
<dbReference type="PANTHER" id="PTHR48108">
    <property type="entry name" value="CBS DOMAIN-CONTAINING PROTEIN CBSX2, CHLOROPLASTIC"/>
    <property type="match status" value="1"/>
</dbReference>
<evidence type="ECO:0000313" key="5">
    <source>
        <dbReference type="Proteomes" id="UP000265882"/>
    </source>
</evidence>
<reference evidence="4 5" key="1">
    <citation type="journal article" date="2017" name="ISME J.">
        <title>Energy and carbon metabolisms in a deep terrestrial subsurface fluid microbial community.</title>
        <authorList>
            <person name="Momper L."/>
            <person name="Jungbluth S.P."/>
            <person name="Lee M.D."/>
            <person name="Amend J.P."/>
        </authorList>
    </citation>
    <scope>NUCLEOTIDE SEQUENCE [LARGE SCALE GENOMIC DNA]</scope>
    <source>
        <strain evidence="4">SURF_5</strain>
    </source>
</reference>
<comment type="caution">
    <text evidence="4">The sequence shown here is derived from an EMBL/GenBank/DDBJ whole genome shotgun (WGS) entry which is preliminary data.</text>
</comment>
<dbReference type="PANTHER" id="PTHR48108:SF26">
    <property type="entry name" value="CBS DOMAIN-CONTAINING PROTEIN DDB_G0289609"/>
    <property type="match status" value="1"/>
</dbReference>
<dbReference type="Pfam" id="PF00571">
    <property type="entry name" value="CBS"/>
    <property type="match status" value="2"/>
</dbReference>
<keyword evidence="2" id="KW-0129">CBS domain</keyword>
<accession>A0A3A4NGN0</accession>
<keyword evidence="1" id="KW-0677">Repeat</keyword>
<dbReference type="PROSITE" id="PS51371">
    <property type="entry name" value="CBS"/>
    <property type="match status" value="2"/>
</dbReference>
<dbReference type="InterPro" id="IPR046342">
    <property type="entry name" value="CBS_dom_sf"/>
</dbReference>
<protein>
    <submittedName>
        <fullName evidence="4">CBS domain-containing protein</fullName>
    </submittedName>
</protein>
<feature type="domain" description="CBS" evidence="3">
    <location>
        <begin position="10"/>
        <end position="78"/>
    </location>
</feature>
<dbReference type="EMBL" id="QZKU01000114">
    <property type="protein sequence ID" value="RJP17506.1"/>
    <property type="molecule type" value="Genomic_DNA"/>
</dbReference>
<sequence length="174" mass="19706">MEAKRAHEIMIPLDQYPHVSHKAALREVVEVMERSQLNVGGRNSLPRIVLVFDSEGKLVGQVRRRDILRGLEPDFLSSKPMQYRKKLFDVKVDPNLAELSYDHVLEGLGKRAERPVSDVMLPVVETVDFNDHIVKVIYELVDNNLSLLPVVKEGKVVGVVRSVDVLHEVAQLLL</sequence>
<dbReference type="Gene3D" id="3.10.580.10">
    <property type="entry name" value="CBS-domain"/>
    <property type="match status" value="1"/>
</dbReference>
<organism evidence="4 5">
    <name type="scientific">Abyssobacteria bacterium (strain SURF_5)</name>
    <dbReference type="NCBI Taxonomy" id="2093360"/>
    <lineage>
        <taxon>Bacteria</taxon>
        <taxon>Pseudomonadati</taxon>
        <taxon>Candidatus Hydrogenedentota</taxon>
        <taxon>Candidatus Abyssobacteria</taxon>
    </lineage>
</organism>
<evidence type="ECO:0000259" key="3">
    <source>
        <dbReference type="PROSITE" id="PS51371"/>
    </source>
</evidence>
<evidence type="ECO:0000313" key="4">
    <source>
        <dbReference type="EMBL" id="RJP17506.1"/>
    </source>
</evidence>
<dbReference type="InterPro" id="IPR051462">
    <property type="entry name" value="CBS_domain-containing"/>
</dbReference>
<dbReference type="Proteomes" id="UP000265882">
    <property type="component" value="Unassembled WGS sequence"/>
</dbReference>
<dbReference type="SUPFAM" id="SSF54631">
    <property type="entry name" value="CBS-domain pair"/>
    <property type="match status" value="1"/>
</dbReference>
<gene>
    <name evidence="4" type="ORF">C4520_16195</name>
</gene>
<dbReference type="InterPro" id="IPR000644">
    <property type="entry name" value="CBS_dom"/>
</dbReference>